<dbReference type="GO" id="GO:0046872">
    <property type="term" value="F:metal ion binding"/>
    <property type="evidence" value="ECO:0007669"/>
    <property type="project" value="UniProtKB-KW"/>
</dbReference>
<dbReference type="SUPFAM" id="SSF47188">
    <property type="entry name" value="Hemerythrin-like"/>
    <property type="match status" value="1"/>
</dbReference>
<sequence length="133" mass="15527">MGKIEWTPALSVGVEIIDQEHQKLISLCNKLISNVKGDKDASMITESFKELRAYTVYHFDNEESYQKKISFPEANAHAQEHAKLKQDVKAFQQSLYREGFISEESVIAFLKKWLINHVLYQDMKMKTFLKLQE</sequence>
<gene>
    <name evidence="5" type="ordered locus">DMR_36710</name>
</gene>
<dbReference type="AlphaFoldDB" id="C4XM34"/>
<dbReference type="PANTHER" id="PTHR37164:SF1">
    <property type="entry name" value="BACTERIOHEMERYTHRIN"/>
    <property type="match status" value="1"/>
</dbReference>
<dbReference type="InterPro" id="IPR012312">
    <property type="entry name" value="Hemerythrin-like"/>
</dbReference>
<dbReference type="CDD" id="cd12107">
    <property type="entry name" value="Hemerythrin"/>
    <property type="match status" value="1"/>
</dbReference>
<evidence type="ECO:0000259" key="4">
    <source>
        <dbReference type="Pfam" id="PF01814"/>
    </source>
</evidence>
<dbReference type="OrthoDB" id="9774644at2"/>
<dbReference type="InterPro" id="IPR035938">
    <property type="entry name" value="Hemerythrin-like_sf"/>
</dbReference>
<comment type="similarity">
    <text evidence="1">Belongs to the hemerythrin family.</text>
</comment>
<keyword evidence="2" id="KW-0479">Metal-binding</keyword>
<protein>
    <submittedName>
        <fullName evidence="5">Hemerythrin family protein</fullName>
    </submittedName>
</protein>
<dbReference type="InterPro" id="IPR050669">
    <property type="entry name" value="Hemerythrin"/>
</dbReference>
<feature type="domain" description="Hemerythrin-like" evidence="4">
    <location>
        <begin position="13"/>
        <end position="127"/>
    </location>
</feature>
<keyword evidence="3" id="KW-0408">Iron</keyword>
<accession>C4XM34</accession>
<evidence type="ECO:0000256" key="1">
    <source>
        <dbReference type="ARBA" id="ARBA00010587"/>
    </source>
</evidence>
<evidence type="ECO:0000256" key="3">
    <source>
        <dbReference type="ARBA" id="ARBA00023004"/>
    </source>
</evidence>
<reference evidence="5 6" key="1">
    <citation type="journal article" date="2009" name="Genome Res.">
        <title>Whole genome sequence of Desulfovibrio magneticus strain RS-1 revealed common gene clusters in magnetotactic bacteria.</title>
        <authorList>
            <person name="Nakazawa H."/>
            <person name="Arakaki A."/>
            <person name="Narita-Yamada S."/>
            <person name="Yashiro I."/>
            <person name="Jinno K."/>
            <person name="Aoki N."/>
            <person name="Tsuruyama A."/>
            <person name="Okamura Y."/>
            <person name="Tanikawa S."/>
            <person name="Fujita N."/>
            <person name="Takeyama H."/>
            <person name="Matsunaga T."/>
        </authorList>
    </citation>
    <scope>NUCLEOTIDE SEQUENCE [LARGE SCALE GENOMIC DNA]</scope>
    <source>
        <strain evidence="6">ATCC 700980 / DSM 13731 / RS-1</strain>
    </source>
</reference>
<dbReference type="EMBL" id="AP010904">
    <property type="protein sequence ID" value="BAH77162.1"/>
    <property type="molecule type" value="Genomic_DNA"/>
</dbReference>
<name>C4XM34_SOLM1</name>
<evidence type="ECO:0000313" key="6">
    <source>
        <dbReference type="Proteomes" id="UP000009071"/>
    </source>
</evidence>
<dbReference type="HOGENOM" id="CLU_086902_3_1_7"/>
<evidence type="ECO:0000313" key="5">
    <source>
        <dbReference type="EMBL" id="BAH77162.1"/>
    </source>
</evidence>
<keyword evidence="6" id="KW-1185">Reference proteome</keyword>
<dbReference type="eggNOG" id="COG2703">
    <property type="taxonomic scope" value="Bacteria"/>
</dbReference>
<proteinExistence type="inferred from homology"/>
<dbReference type="STRING" id="573370.DMR_36710"/>
<dbReference type="Proteomes" id="UP000009071">
    <property type="component" value="Chromosome"/>
</dbReference>
<dbReference type="KEGG" id="dma:DMR_36710"/>
<dbReference type="NCBIfam" id="TIGR02481">
    <property type="entry name" value="hemeryth_dom"/>
    <property type="match status" value="1"/>
</dbReference>
<dbReference type="PANTHER" id="PTHR37164">
    <property type="entry name" value="BACTERIOHEMERYTHRIN"/>
    <property type="match status" value="1"/>
</dbReference>
<evidence type="ECO:0000256" key="2">
    <source>
        <dbReference type="ARBA" id="ARBA00022723"/>
    </source>
</evidence>
<dbReference type="RefSeq" id="WP_015862304.1">
    <property type="nucleotide sequence ID" value="NC_012796.1"/>
</dbReference>
<dbReference type="InterPro" id="IPR012827">
    <property type="entry name" value="Hemerythrin_metal-bd"/>
</dbReference>
<dbReference type="NCBIfam" id="NF033749">
    <property type="entry name" value="bact_hemeryth"/>
    <property type="match status" value="1"/>
</dbReference>
<organism evidence="5 6">
    <name type="scientific">Solidesulfovibrio magneticus (strain ATCC 700980 / DSM 13731 / RS-1)</name>
    <name type="common">Desulfovibrio magneticus</name>
    <dbReference type="NCBI Taxonomy" id="573370"/>
    <lineage>
        <taxon>Bacteria</taxon>
        <taxon>Pseudomonadati</taxon>
        <taxon>Thermodesulfobacteriota</taxon>
        <taxon>Desulfovibrionia</taxon>
        <taxon>Desulfovibrionales</taxon>
        <taxon>Desulfovibrionaceae</taxon>
        <taxon>Solidesulfovibrio</taxon>
    </lineage>
</organism>
<dbReference type="Pfam" id="PF01814">
    <property type="entry name" value="Hemerythrin"/>
    <property type="match status" value="1"/>
</dbReference>
<dbReference type="Gene3D" id="1.20.120.50">
    <property type="entry name" value="Hemerythrin-like"/>
    <property type="match status" value="1"/>
</dbReference>